<evidence type="ECO:0000313" key="4">
    <source>
        <dbReference type="EMBL" id="QEU95961.1"/>
    </source>
</evidence>
<dbReference type="PANTHER" id="PTHR43639:SF1">
    <property type="entry name" value="SHORT-CHAIN DEHYDROGENASE_REDUCTASE FAMILY PROTEIN"/>
    <property type="match status" value="1"/>
</dbReference>
<dbReference type="InterPro" id="IPR002347">
    <property type="entry name" value="SDR_fam"/>
</dbReference>
<dbReference type="InterPro" id="IPR057326">
    <property type="entry name" value="KR_dom"/>
</dbReference>
<dbReference type="Proteomes" id="UP000325529">
    <property type="component" value="Chromosome"/>
</dbReference>
<dbReference type="PRINTS" id="PR00080">
    <property type="entry name" value="SDRFAMILY"/>
</dbReference>
<name>A0A5J6GPC5_STRKN</name>
<dbReference type="EMBL" id="CP023699">
    <property type="protein sequence ID" value="QEU95961.1"/>
    <property type="molecule type" value="Genomic_DNA"/>
</dbReference>
<dbReference type="InterPro" id="IPR036291">
    <property type="entry name" value="NAD(P)-bd_dom_sf"/>
</dbReference>
<keyword evidence="5" id="KW-1185">Reference proteome</keyword>
<evidence type="ECO:0000259" key="3">
    <source>
        <dbReference type="SMART" id="SM00822"/>
    </source>
</evidence>
<evidence type="ECO:0000256" key="1">
    <source>
        <dbReference type="ARBA" id="ARBA00006484"/>
    </source>
</evidence>
<dbReference type="PANTHER" id="PTHR43639">
    <property type="entry name" value="OXIDOREDUCTASE, SHORT-CHAIN DEHYDROGENASE/REDUCTASE FAMILY (AFU_ORTHOLOGUE AFUA_5G02870)"/>
    <property type="match status" value="1"/>
</dbReference>
<dbReference type="FunFam" id="3.40.50.720:FF:000084">
    <property type="entry name" value="Short-chain dehydrogenase reductase"/>
    <property type="match status" value="1"/>
</dbReference>
<dbReference type="PRINTS" id="PR00081">
    <property type="entry name" value="GDHRDH"/>
</dbReference>
<keyword evidence="2" id="KW-0560">Oxidoreductase</keyword>
<dbReference type="SUPFAM" id="SSF51735">
    <property type="entry name" value="NAD(P)-binding Rossmann-fold domains"/>
    <property type="match status" value="1"/>
</dbReference>
<evidence type="ECO:0000256" key="2">
    <source>
        <dbReference type="ARBA" id="ARBA00023002"/>
    </source>
</evidence>
<feature type="domain" description="Ketoreductase" evidence="3">
    <location>
        <begin position="8"/>
        <end position="193"/>
    </location>
</feature>
<dbReference type="OrthoDB" id="9803333at2"/>
<dbReference type="KEGG" id="ska:CP970_38055"/>
<proteinExistence type="inferred from homology"/>
<evidence type="ECO:0000313" key="5">
    <source>
        <dbReference type="Proteomes" id="UP000325529"/>
    </source>
</evidence>
<gene>
    <name evidence="4" type="ORF">CP970_38055</name>
</gene>
<dbReference type="SMART" id="SM00822">
    <property type="entry name" value="PKS_KR"/>
    <property type="match status" value="1"/>
</dbReference>
<accession>A0A5J6GPC5</accession>
<protein>
    <submittedName>
        <fullName evidence="4">SDR family oxidoreductase</fullName>
    </submittedName>
</protein>
<dbReference type="RefSeq" id="WP_055543955.1">
    <property type="nucleotide sequence ID" value="NZ_CP023699.1"/>
</dbReference>
<dbReference type="Gene3D" id="3.40.50.720">
    <property type="entry name" value="NAD(P)-binding Rossmann-like Domain"/>
    <property type="match status" value="1"/>
</dbReference>
<reference evidence="4 5" key="1">
    <citation type="submission" date="2017-09" db="EMBL/GenBank/DDBJ databases">
        <authorList>
            <person name="Lee N."/>
            <person name="Cho B.-K."/>
        </authorList>
    </citation>
    <scope>NUCLEOTIDE SEQUENCE [LARGE SCALE GENOMIC DNA]</scope>
    <source>
        <strain evidence="4 5">ATCC 12853</strain>
    </source>
</reference>
<sequence>MTGRFVDKVVLVTGGGRGIGRHITQAFAREGAYVVVNCFRDPDTARQTVQDVLDSGGLARLLPGNVADRGAVTALFDDVAERHGRLHVLVNNAAAGRFNAPDAVRERDWLRALSTNAAGALWCAQAARPLLERAPHAAIVNVSSSGAGCALPGYTGTGASKAALEALTRYLAVEYGPAGIRVNTASGGLIEGDARAGMPGNDRLETAARAGTPLRRLGTPEEFAQVVLFLASPAASWITGQLIHADGGLSITHPAYASMLNERA</sequence>
<comment type="similarity">
    <text evidence="1">Belongs to the short-chain dehydrogenases/reductases (SDR) family.</text>
</comment>
<dbReference type="GO" id="GO:0016491">
    <property type="term" value="F:oxidoreductase activity"/>
    <property type="evidence" value="ECO:0007669"/>
    <property type="project" value="UniProtKB-KW"/>
</dbReference>
<dbReference type="Pfam" id="PF13561">
    <property type="entry name" value="adh_short_C2"/>
    <property type="match status" value="1"/>
</dbReference>
<dbReference type="AlphaFoldDB" id="A0A5J6GPC5"/>
<organism evidence="4 5">
    <name type="scientific">Streptomyces kanamyceticus</name>
    <dbReference type="NCBI Taxonomy" id="1967"/>
    <lineage>
        <taxon>Bacteria</taxon>
        <taxon>Bacillati</taxon>
        <taxon>Actinomycetota</taxon>
        <taxon>Actinomycetes</taxon>
        <taxon>Kitasatosporales</taxon>
        <taxon>Streptomycetaceae</taxon>
        <taxon>Streptomyces</taxon>
    </lineage>
</organism>